<dbReference type="Pfam" id="PF02643">
    <property type="entry name" value="DUF192"/>
    <property type="match status" value="1"/>
</dbReference>
<evidence type="ECO:0000313" key="2">
    <source>
        <dbReference type="Proteomes" id="UP000030649"/>
    </source>
</evidence>
<name>U1MLG1_9EURY</name>
<proteinExistence type="predicted"/>
<dbReference type="Gene3D" id="2.60.120.1140">
    <property type="entry name" value="Protein of unknown function DUF192"/>
    <property type="match status" value="1"/>
</dbReference>
<organism evidence="1 2">
    <name type="scientific">Haloquadratum walsbyi J07HQW1</name>
    <dbReference type="NCBI Taxonomy" id="1238424"/>
    <lineage>
        <taxon>Archaea</taxon>
        <taxon>Methanobacteriati</taxon>
        <taxon>Methanobacteriota</taxon>
        <taxon>Stenosarchaea group</taxon>
        <taxon>Halobacteria</taxon>
        <taxon>Halobacteriales</taxon>
        <taxon>Haloferacaceae</taxon>
        <taxon>Haloquadratum</taxon>
    </lineage>
</organism>
<reference evidence="1 2" key="1">
    <citation type="journal article" date="2013" name="PLoS ONE">
        <title>Assembly-driven community genomics of a hypersaline microbial ecosystem.</title>
        <authorList>
            <person name="Podell S."/>
            <person name="Ugalde J.A."/>
            <person name="Narasingarao P."/>
            <person name="Banfield J.F."/>
            <person name="Heidelberg K.B."/>
            <person name="Allen E.E."/>
        </authorList>
    </citation>
    <scope>NUCLEOTIDE SEQUENCE [LARGE SCALE GENOMIC DNA]</scope>
    <source>
        <strain evidence="2">J07HQW1</strain>
    </source>
</reference>
<dbReference type="InterPro" id="IPR038695">
    <property type="entry name" value="Saro_0823-like_sf"/>
</dbReference>
<dbReference type="AlphaFoldDB" id="U1MLG1"/>
<sequence length="119" mass="13221">MHLEHISRTDGSVKTLATDVEIATTLCARVRGLMFRRDFSIGSALVFRFNRVSYRRIHMLFVYTDLDVLWLKDNTVSECAQLSAWYGIGTANADTVIELPAGVADAVTVGDTVQINIDI</sequence>
<dbReference type="InterPro" id="IPR003795">
    <property type="entry name" value="DUF192"/>
</dbReference>
<accession>U1MLG1</accession>
<evidence type="ECO:0000313" key="1">
    <source>
        <dbReference type="EMBL" id="ERG90489.1"/>
    </source>
</evidence>
<dbReference type="PANTHER" id="PTHR37953:SF1">
    <property type="entry name" value="UPF0127 PROTEIN MJ1496"/>
    <property type="match status" value="1"/>
</dbReference>
<evidence type="ECO:0008006" key="3">
    <source>
        <dbReference type="Google" id="ProtNLM"/>
    </source>
</evidence>
<gene>
    <name evidence="1" type="ORF">J07HQW1_00511</name>
</gene>
<protein>
    <recommendedName>
        <fullName evidence="3">ACR</fullName>
    </recommendedName>
</protein>
<dbReference type="Proteomes" id="UP000030649">
    <property type="component" value="Unassembled WGS sequence"/>
</dbReference>
<dbReference type="HOGENOM" id="CLU_097039_4_2_2"/>
<dbReference type="PANTHER" id="PTHR37953">
    <property type="entry name" value="UPF0127 PROTEIN MJ1496"/>
    <property type="match status" value="1"/>
</dbReference>
<dbReference type="EMBL" id="KE356560">
    <property type="protein sequence ID" value="ERG90489.1"/>
    <property type="molecule type" value="Genomic_DNA"/>
</dbReference>